<evidence type="ECO:0000256" key="8">
    <source>
        <dbReference type="PIRNR" id="PIRNR034005"/>
    </source>
</evidence>
<evidence type="ECO:0000313" key="12">
    <source>
        <dbReference type="Proteomes" id="UP001549047"/>
    </source>
</evidence>
<evidence type="ECO:0000313" key="11">
    <source>
        <dbReference type="EMBL" id="MET3614435.1"/>
    </source>
</evidence>
<keyword evidence="12" id="KW-1185">Reference proteome</keyword>
<accession>A0ABV2J395</accession>
<comment type="caution">
    <text evidence="11">The sequence shown here is derived from an EMBL/GenBank/DDBJ whole genome shotgun (WGS) entry which is preliminary data.</text>
</comment>
<dbReference type="Proteomes" id="UP001549047">
    <property type="component" value="Unassembled WGS sequence"/>
</dbReference>
<feature type="domain" description="Alkaline proteinase inhibitor/ Outer membrane lipoprotein Omp19" evidence="10">
    <location>
        <begin position="94"/>
        <end position="184"/>
    </location>
</feature>
<dbReference type="SUPFAM" id="SSF50882">
    <property type="entry name" value="beta-Barrel protease inhibitors"/>
    <property type="match status" value="1"/>
</dbReference>
<evidence type="ECO:0000256" key="5">
    <source>
        <dbReference type="ARBA" id="ARBA00023139"/>
    </source>
</evidence>
<feature type="region of interest" description="Disordered" evidence="9">
    <location>
        <begin position="164"/>
        <end position="184"/>
    </location>
</feature>
<evidence type="ECO:0000256" key="9">
    <source>
        <dbReference type="SAM" id="MobiDB-lite"/>
    </source>
</evidence>
<evidence type="ECO:0000256" key="7">
    <source>
        <dbReference type="ARBA" id="ARBA00023288"/>
    </source>
</evidence>
<reference evidence="11 12" key="1">
    <citation type="submission" date="2024-06" db="EMBL/GenBank/DDBJ databases">
        <title>Genomic Encyclopedia of Type Strains, Phase IV (KMG-IV): sequencing the most valuable type-strain genomes for metagenomic binning, comparative biology and taxonomic classification.</title>
        <authorList>
            <person name="Goeker M."/>
        </authorList>
    </citation>
    <scope>NUCLEOTIDE SEQUENCE [LARGE SCALE GENOMIC DNA]</scope>
    <source>
        <strain evidence="11 12">DSM 29780</strain>
    </source>
</reference>
<comment type="subcellular location">
    <subcellularLocation>
        <location evidence="1">Cell outer membrane</location>
        <topology evidence="1">Lipid-anchor</topology>
    </subcellularLocation>
</comment>
<name>A0ABV2J395_9HYPH</name>
<dbReference type="PIRSF" id="PIRSF034005">
    <property type="entry name" value="OM_lipoprot_Omp19_bac"/>
    <property type="match status" value="1"/>
</dbReference>
<dbReference type="PROSITE" id="PS51257">
    <property type="entry name" value="PROKAR_LIPOPROTEIN"/>
    <property type="match status" value="1"/>
</dbReference>
<dbReference type="InterPro" id="IPR021140">
    <property type="entry name" value="Inh/Omp19"/>
</dbReference>
<gene>
    <name evidence="11" type="ORF">ABID16_002772</name>
</gene>
<dbReference type="InterPro" id="IPR016085">
    <property type="entry name" value="Protease_inh_B-barrel_dom"/>
</dbReference>
<evidence type="ECO:0000256" key="6">
    <source>
        <dbReference type="ARBA" id="ARBA00023237"/>
    </source>
</evidence>
<feature type="region of interest" description="Disordered" evidence="9">
    <location>
        <begin position="21"/>
        <end position="90"/>
    </location>
</feature>
<keyword evidence="6 8" id="KW-0998">Cell outer membrane</keyword>
<evidence type="ECO:0000256" key="4">
    <source>
        <dbReference type="ARBA" id="ARBA00023136"/>
    </source>
</evidence>
<keyword evidence="5" id="KW-0564">Palmitate</keyword>
<evidence type="ECO:0000259" key="10">
    <source>
        <dbReference type="Pfam" id="PF02974"/>
    </source>
</evidence>
<dbReference type="RefSeq" id="WP_354556941.1">
    <property type="nucleotide sequence ID" value="NZ_JBEPMB010000004.1"/>
</dbReference>
<dbReference type="EMBL" id="JBEPMB010000004">
    <property type="protein sequence ID" value="MET3614435.1"/>
    <property type="molecule type" value="Genomic_DNA"/>
</dbReference>
<keyword evidence="4 8" id="KW-0472">Membrane</keyword>
<dbReference type="InterPro" id="IPR010571">
    <property type="entry name" value="OM_lipoprot_Omp19_bac"/>
</dbReference>
<evidence type="ECO:0000256" key="1">
    <source>
        <dbReference type="ARBA" id="ARBA00004459"/>
    </source>
</evidence>
<dbReference type="Gene3D" id="2.40.128.10">
    <property type="match status" value="1"/>
</dbReference>
<keyword evidence="7" id="KW-0449">Lipoprotein</keyword>
<sequence>MRVVHAVTGIALLAALAGCERTSDSGQLPPSAAIAPAPVNPQPIGGVQSSGLSDPTGQPATAPGQFPAAPQSPTQTQVASAGAAGTPPANAMDIKKDQMVGGWKVSAAGTSCNMFLTLTKFGNASRGGTSKCVGELTTMRAWDVSGKQVTLMDSTGNPVGKLFKTSDNQYSGSTNSGTQISITR</sequence>
<feature type="compositionally biased region" description="Polar residues" evidence="9">
    <location>
        <begin position="47"/>
        <end position="59"/>
    </location>
</feature>
<evidence type="ECO:0000256" key="3">
    <source>
        <dbReference type="ARBA" id="ARBA00022729"/>
    </source>
</evidence>
<feature type="compositionally biased region" description="Polar residues" evidence="9">
    <location>
        <begin position="165"/>
        <end position="184"/>
    </location>
</feature>
<comment type="similarity">
    <text evidence="2 8">Belongs to the rhizobiaceae omp19 lipoprotein family.</text>
</comment>
<organism evidence="11 12">
    <name type="scientific">Rhizobium aquaticum</name>
    <dbReference type="NCBI Taxonomy" id="1549636"/>
    <lineage>
        <taxon>Bacteria</taxon>
        <taxon>Pseudomonadati</taxon>
        <taxon>Pseudomonadota</taxon>
        <taxon>Alphaproteobacteria</taxon>
        <taxon>Hyphomicrobiales</taxon>
        <taxon>Rhizobiaceae</taxon>
        <taxon>Rhizobium/Agrobacterium group</taxon>
        <taxon>Rhizobium</taxon>
    </lineage>
</organism>
<protein>
    <recommendedName>
        <fullName evidence="8">Outer membrane lipoprotein omp19</fullName>
    </recommendedName>
</protein>
<evidence type="ECO:0000256" key="2">
    <source>
        <dbReference type="ARBA" id="ARBA00007138"/>
    </source>
</evidence>
<keyword evidence="3" id="KW-0732">Signal</keyword>
<dbReference type="Pfam" id="PF02974">
    <property type="entry name" value="Inh"/>
    <property type="match status" value="1"/>
</dbReference>
<proteinExistence type="inferred from homology"/>